<keyword evidence="2" id="KW-1185">Reference proteome</keyword>
<dbReference type="Proteomes" id="UP001556098">
    <property type="component" value="Unassembled WGS sequence"/>
</dbReference>
<sequence>MMRDWFKGFRKEEPQEEAELNWDHTWPFNPDSPVIKDTARLGQSLSIILVDLTGLEWPEIEPLLPVARSSSTAQDMLPVLIVDLLDFSALRHAGFAFDVLPNAAANQPFRPEHDWDAYLARRRRLLSEKWKPTAIVRLSEHAGVWE</sequence>
<organism evidence="1 2">
    <name type="scientific">Sulfitobacter sediminis</name>
    <dbReference type="NCBI Taxonomy" id="3234186"/>
    <lineage>
        <taxon>Bacteria</taxon>
        <taxon>Pseudomonadati</taxon>
        <taxon>Pseudomonadota</taxon>
        <taxon>Alphaproteobacteria</taxon>
        <taxon>Rhodobacterales</taxon>
        <taxon>Roseobacteraceae</taxon>
        <taxon>Sulfitobacter</taxon>
    </lineage>
</organism>
<dbReference type="RefSeq" id="WP_367877945.1">
    <property type="nucleotide sequence ID" value="NZ_JBFNXX010000007.1"/>
</dbReference>
<evidence type="ECO:0000313" key="2">
    <source>
        <dbReference type="Proteomes" id="UP001556098"/>
    </source>
</evidence>
<comment type="caution">
    <text evidence="1">The sequence shown here is derived from an EMBL/GenBank/DDBJ whole genome shotgun (WGS) entry which is preliminary data.</text>
</comment>
<accession>A0ABV3RMQ5</accession>
<gene>
    <name evidence="1" type="ORF">AB2B41_11535</name>
</gene>
<proteinExistence type="predicted"/>
<protein>
    <recommendedName>
        <fullName evidence="3">CHASE2 domain-containing protein</fullName>
    </recommendedName>
</protein>
<dbReference type="EMBL" id="JBFNXX010000007">
    <property type="protein sequence ID" value="MEW9920242.1"/>
    <property type="molecule type" value="Genomic_DNA"/>
</dbReference>
<reference evidence="1 2" key="1">
    <citation type="submission" date="2024-07" db="EMBL/GenBank/DDBJ databases">
        <title>Marimonas sp.nov., isolated from tidal-flat sediment.</title>
        <authorList>
            <person name="Jayan J.N."/>
            <person name="Lee S.S."/>
        </authorList>
    </citation>
    <scope>NUCLEOTIDE SEQUENCE [LARGE SCALE GENOMIC DNA]</scope>
    <source>
        <strain evidence="1 2">MJW-29</strain>
    </source>
</reference>
<evidence type="ECO:0000313" key="1">
    <source>
        <dbReference type="EMBL" id="MEW9920242.1"/>
    </source>
</evidence>
<evidence type="ECO:0008006" key="3">
    <source>
        <dbReference type="Google" id="ProtNLM"/>
    </source>
</evidence>
<name>A0ABV3RMQ5_9RHOB</name>